<proteinExistence type="predicted"/>
<accession>A0AA96NPD4</accession>
<evidence type="ECO:0000313" key="2">
    <source>
        <dbReference type="EMBL" id="WNT71144.1"/>
    </source>
</evidence>
<dbReference type="GO" id="GO:0016787">
    <property type="term" value="F:hydrolase activity"/>
    <property type="evidence" value="ECO:0007669"/>
    <property type="project" value="UniProtKB-KW"/>
</dbReference>
<reference evidence="2" key="1">
    <citation type="journal article" date="2023" name="Virology">
        <title>A metatranscriptomic analysis of geothermal hot springs reveals diverse RNA viruses including the phylum Lenarviricota.</title>
        <authorList>
            <person name="Le Lay C."/>
            <person name="Stott M.B."/>
            <person name="Shi M."/>
            <person name="Sadiq S."/>
            <person name="Holmes E.C."/>
        </authorList>
    </citation>
    <scope>NUCLEOTIDE SEQUENCE</scope>
    <source>
        <strain evidence="2">A</strain>
    </source>
</reference>
<sequence>MSVLSHVVPTLTPQRVCIGALAGLTVWQNCQKMDGSAFRWLKKKLGPMQVVYDPQMNTQKSMLESRRAGSDEVVMTRPRSQCQVGVMRDGDFVVIGCALRFESNMLVGPDHVLGGDSEEIKHVRGTQNCVSLRGKERIPLDTDLVAIRLTDQEFATIGVSVCKIGTVGDKGTLAQIVGSEGKGTVGVMASDPLLFGRVTYAGTTLGGYSGAAYTIGAAVVGIHQMGGKVNGGYSASYVWSLIRIALEQRFEASEDWLLGQFKAGKKIKWQRTGDPDVVQVYVDGYYSAVEPSSMAKAFGVEWQNNAVIEKTSKRMAYGDYESADFRLTAEKSGASNISAETDGVKKPTLQDITAAYKKLSTKQKNSFQKSLGLCKSQESVMAGQTSEQ</sequence>
<reference evidence="2" key="2">
    <citation type="submission" date="2023-04" db="EMBL/GenBank/DDBJ databases">
        <authorList>
            <person name="Le Lay C."/>
        </authorList>
    </citation>
    <scope>NUCLEOTIDE SEQUENCE</scope>
    <source>
        <strain evidence="2">A</strain>
    </source>
</reference>
<dbReference type="InterPro" id="IPR009003">
    <property type="entry name" value="Peptidase_S1_PA"/>
</dbReference>
<organism evidence="2">
    <name type="scientific">Latepeofons virus</name>
    <dbReference type="NCBI Taxonomy" id="3072211"/>
    <lineage>
        <taxon>Viruses</taxon>
        <taxon>Riboviria</taxon>
        <taxon>Orthornavirae</taxon>
        <taxon>Lenarviricota</taxon>
    </lineage>
</organism>
<protein>
    <submittedName>
        <fullName evidence="2">Uncharacterized protein</fullName>
    </submittedName>
</protein>
<dbReference type="SUPFAM" id="SSF50494">
    <property type="entry name" value="Trypsin-like serine proteases"/>
    <property type="match status" value="1"/>
</dbReference>
<dbReference type="EMBL" id="OQ866074">
    <property type="protein sequence ID" value="WNT71144.1"/>
    <property type="molecule type" value="Genomic_RNA"/>
</dbReference>
<name>A0AA96NPD4_9VIRU</name>
<evidence type="ECO:0000256" key="1">
    <source>
        <dbReference type="ARBA" id="ARBA00022801"/>
    </source>
</evidence>
<keyword evidence="1" id="KW-0378">Hydrolase</keyword>